<dbReference type="PRINTS" id="PR00449">
    <property type="entry name" value="RASTRNSFRMNG"/>
</dbReference>
<feature type="compositionally biased region" description="Basic and acidic residues" evidence="13">
    <location>
        <begin position="1202"/>
        <end position="1228"/>
    </location>
</feature>
<feature type="compositionally biased region" description="Basic and acidic residues" evidence="13">
    <location>
        <begin position="1124"/>
        <end position="1133"/>
    </location>
</feature>
<dbReference type="SMART" id="SM00173">
    <property type="entry name" value="RAS"/>
    <property type="match status" value="1"/>
</dbReference>
<feature type="region of interest" description="Disordered" evidence="13">
    <location>
        <begin position="1097"/>
        <end position="1234"/>
    </location>
</feature>
<feature type="compositionally biased region" description="Basic and acidic residues" evidence="13">
    <location>
        <begin position="1294"/>
        <end position="1306"/>
    </location>
</feature>
<organism evidence="14 15">
    <name type="scientific">Temnothorax longispinosus</name>
    <dbReference type="NCBI Taxonomy" id="300112"/>
    <lineage>
        <taxon>Eukaryota</taxon>
        <taxon>Metazoa</taxon>
        <taxon>Ecdysozoa</taxon>
        <taxon>Arthropoda</taxon>
        <taxon>Hexapoda</taxon>
        <taxon>Insecta</taxon>
        <taxon>Pterygota</taxon>
        <taxon>Neoptera</taxon>
        <taxon>Endopterygota</taxon>
        <taxon>Hymenoptera</taxon>
        <taxon>Apocrita</taxon>
        <taxon>Aculeata</taxon>
        <taxon>Formicoidea</taxon>
        <taxon>Formicidae</taxon>
        <taxon>Myrmicinae</taxon>
        <taxon>Temnothorax</taxon>
    </lineage>
</organism>
<dbReference type="GO" id="GO:0017119">
    <property type="term" value="C:Golgi transport complex"/>
    <property type="evidence" value="ECO:0007669"/>
    <property type="project" value="InterPro"/>
</dbReference>
<comment type="subcellular location">
    <subcellularLocation>
        <location evidence="1">Golgi apparatus membrane</location>
        <topology evidence="1">Peripheral membrane protein</topology>
    </subcellularLocation>
</comment>
<dbReference type="GO" id="GO:0003924">
    <property type="term" value="F:GTPase activity"/>
    <property type="evidence" value="ECO:0007669"/>
    <property type="project" value="InterPro"/>
</dbReference>
<dbReference type="GO" id="GO:0006891">
    <property type="term" value="P:intra-Golgi vesicle-mediated transport"/>
    <property type="evidence" value="ECO:0007669"/>
    <property type="project" value="InterPro"/>
</dbReference>
<dbReference type="SUPFAM" id="SSF52540">
    <property type="entry name" value="P-loop containing nucleoside triphosphate hydrolases"/>
    <property type="match status" value="1"/>
</dbReference>
<dbReference type="SMART" id="SM00174">
    <property type="entry name" value="RHO"/>
    <property type="match status" value="1"/>
</dbReference>
<evidence type="ECO:0000256" key="4">
    <source>
        <dbReference type="ARBA" id="ARBA00020978"/>
    </source>
</evidence>
<dbReference type="Pfam" id="PF08700">
    <property type="entry name" value="VPS51_Exo84_N"/>
    <property type="match status" value="1"/>
</dbReference>
<name>A0A4S2KQ91_9HYME</name>
<dbReference type="GO" id="GO:0015031">
    <property type="term" value="P:protein transport"/>
    <property type="evidence" value="ECO:0007669"/>
    <property type="project" value="UniProtKB-KW"/>
</dbReference>
<feature type="region of interest" description="Disordered" evidence="13">
    <location>
        <begin position="1004"/>
        <end position="1039"/>
    </location>
</feature>
<keyword evidence="10" id="KW-0472">Membrane</keyword>
<gene>
    <name evidence="14" type="ORF">DBV15_06985</name>
</gene>
<evidence type="ECO:0000256" key="1">
    <source>
        <dbReference type="ARBA" id="ARBA00004395"/>
    </source>
</evidence>
<dbReference type="PROSITE" id="PS51419">
    <property type="entry name" value="RAB"/>
    <property type="match status" value="1"/>
</dbReference>
<dbReference type="GO" id="GO:0005802">
    <property type="term" value="C:trans-Golgi network"/>
    <property type="evidence" value="ECO:0007669"/>
    <property type="project" value="InterPro"/>
</dbReference>
<accession>A0A4S2KQ91</accession>
<dbReference type="FunFam" id="3.40.50.300:FF:000222">
    <property type="entry name" value="RAB32, member RAS oncogene family"/>
    <property type="match status" value="1"/>
</dbReference>
<comment type="similarity">
    <text evidence="3">Belongs to the COG1 family.</text>
</comment>
<dbReference type="GO" id="GO:0031982">
    <property type="term" value="C:vesicle"/>
    <property type="evidence" value="ECO:0007669"/>
    <property type="project" value="InterPro"/>
</dbReference>
<feature type="region of interest" description="Disordered" evidence="13">
    <location>
        <begin position="1252"/>
        <end position="1312"/>
    </location>
</feature>
<dbReference type="GO" id="GO:0000139">
    <property type="term" value="C:Golgi membrane"/>
    <property type="evidence" value="ECO:0007669"/>
    <property type="project" value="UniProtKB-SubCell"/>
</dbReference>
<evidence type="ECO:0000313" key="14">
    <source>
        <dbReference type="EMBL" id="TGZ51975.1"/>
    </source>
</evidence>
<keyword evidence="6" id="KW-0547">Nucleotide-binding</keyword>
<feature type="compositionally biased region" description="Basic residues" evidence="13">
    <location>
        <begin position="1143"/>
        <end position="1154"/>
    </location>
</feature>
<keyword evidence="12" id="KW-0636">Prenylation</keyword>
<dbReference type="Gene3D" id="3.40.50.300">
    <property type="entry name" value="P-loop containing nucleotide triphosphate hydrolases"/>
    <property type="match status" value="1"/>
</dbReference>
<dbReference type="NCBIfam" id="TIGR00231">
    <property type="entry name" value="small_GTP"/>
    <property type="match status" value="1"/>
</dbReference>
<evidence type="ECO:0000256" key="7">
    <source>
        <dbReference type="ARBA" id="ARBA00022927"/>
    </source>
</evidence>
<feature type="compositionally biased region" description="Low complexity" evidence="13">
    <location>
        <begin position="1180"/>
        <end position="1191"/>
    </location>
</feature>
<keyword evidence="11" id="KW-0449">Lipoprotein</keyword>
<feature type="region of interest" description="Disordered" evidence="13">
    <location>
        <begin position="946"/>
        <end position="966"/>
    </location>
</feature>
<keyword evidence="15" id="KW-1185">Reference proteome</keyword>
<evidence type="ECO:0000256" key="10">
    <source>
        <dbReference type="ARBA" id="ARBA00023136"/>
    </source>
</evidence>
<dbReference type="GO" id="GO:0005525">
    <property type="term" value="F:GTP binding"/>
    <property type="evidence" value="ECO:0007669"/>
    <property type="project" value="UniProtKB-KW"/>
</dbReference>
<dbReference type="CDD" id="cd04107">
    <property type="entry name" value="Rab32_Rab38"/>
    <property type="match status" value="1"/>
</dbReference>
<keyword evidence="7" id="KW-0653">Protein transport</keyword>
<evidence type="ECO:0000256" key="3">
    <source>
        <dbReference type="ARBA" id="ARBA00006653"/>
    </source>
</evidence>
<sequence length="1667" mass="189666">MASARNVRNMTTTTNYLDLDINKLFEQHTVKEIEEIQKKIQLESDRKKIELRTLVGERYRDLILAADTIGKMKITSEKVTARIANIEEQFRELQKKYLIGFKTEPIEDKLDKRGHIFHSVIIQIKILMDIPQYIWTSIENQNLLFATQLYIIAQHVNYSLMFEVGSTELLHRYPIVLKQWDVIMQFRSIISNECNKILQSLDVSTTNAANCLASLVFLNESSFANLLERLISSRSHAIESVVKGESHDSVKNKLKLCMKILIQTVHLIYSCFINADNAPGGLVLQFITDIKDQEAYFLLSQLDLDQDLLEKFLPSVTKHHKPFVQDVPKNFSLSALQDSVKSWLDWVNDFSNHEVTKLLDLIVSIKGLYNVREEAISVNLPENWNSIWEELSLPRISFWMEFFQPIITKRAKCIITNKWTDTLADLKSDIAELLDKVAHDKFEFPEHDLRWFVWKDSPTDIPQKLTKNGGLDNKRSLLMKAKGFSPNVMKLCEKFDESLYALLSDLEHYLYETERVITIKDNLLSANISLIASSFSDRNEVQEHLQVISIGKIEDLVQFMRNTCVNDKPKHGQSDINAIVLARFLFALTTLCPNLNKCFTSSKISGLAITNVKWQAVCDNLKEESTCMWSIWANIYKVKISEHMKKYILREPIDGLRVHWIVSEWEKVTIEEESGEGKRIKSEILIPYQPSIPLQKFLTAICKDLNKIIPHTLPKRVLQQIIESIITELFNYYLNASKNMDLRQKQAFQVLYDIRYCTLLMVPHENKILNELSIKTSDAVLAKIDPFDYDVFNPFIHTNVKKSVQRSLLIFGNLVSHLEQLHSTLGARNEHTSNDNGKIEPPAVLAVCTGAPWFPPLTITAPTRNLPILSVPIPDKTQRKKITKEQAKNDSTSAIKSGAAAFFGAMGSDCPLEGINGRMGPAVVISVVRRSRSHLKKKLRYESVPLQEYRGSKQNRPAPQMERTERRLRHKKEANPPPMEPPALLLNNNHLYLDLNMNFSENCKQEAARDARRKGGSSPDTVIARSSSEEEKRKSVVASTSGEYITVGDSSSSLDTLTGGSVATLSSSANADDRKKGKFGAFKSSLREGNLFKIKKKTRETDVSSSFEAEQRDKEISQQQQSQRLEDEKEPKLTTDALSSAALKKKKKKSHSLVRKLSLNKFRMSSEQQEPRHTPEGGNSSRSQSQSSQESPVHTYARAAKRGNDDALEREKGVKEEIKKPEKLEKSTKTVSVVQRISPSLTIKSFAGTVQQAAHHQISPDTERQSQQENQDNASPFDKRCSSTLPYALSRWPEPSETKPAEDPAARRGKVKTKYDSEFSECVPSTSSPVEIRRKLSLLEEKRAIFQRRFFDSESKDATRSDETVINVNTRGKLSSTDSNEFLQQLEEERKNKVRHISVRTFDTFSTFDNTLDEEDLSEDYDNTGSNYRRLYNVMAPVTAVDHLESSSNNAPNLGVSEKREHLYKILVIGELGAGKTSIIKRYVHQFFSQHYRATIGVDFALKVLNWDPHTIIRLQLWDIAGQERFGNMTRVYYKEAVGAFIVFDVTRSATLDAVVKWKQDLDSKVQLPDGSAIPCVLLANKCDQQKEGLVNSPTKMDEYCKEKNFSGWFETSAKENINIEEAAKFLVNKILQNDQVIKDNGVQDQTDGERFALNQSPTSSKKSCSC</sequence>
<keyword evidence="9" id="KW-0342">GTP-binding</keyword>
<dbReference type="InterPro" id="IPR030697">
    <property type="entry name" value="Rab29/Rab38/Rab32"/>
</dbReference>
<dbReference type="InterPro" id="IPR033370">
    <property type="entry name" value="COG1"/>
</dbReference>
<dbReference type="PANTHER" id="PTHR31658:SF0">
    <property type="entry name" value="CONSERVED OLIGOMERIC GOLGI COMPLEX SUBUNIT 1"/>
    <property type="match status" value="1"/>
</dbReference>
<dbReference type="Pfam" id="PF00071">
    <property type="entry name" value="Ras"/>
    <property type="match status" value="1"/>
</dbReference>
<comment type="caution">
    <text evidence="14">The sequence shown here is derived from an EMBL/GenBank/DDBJ whole genome shotgun (WGS) entry which is preliminary data.</text>
</comment>
<dbReference type="InterPro" id="IPR001806">
    <property type="entry name" value="Small_GTPase"/>
</dbReference>
<dbReference type="SMART" id="SM00176">
    <property type="entry name" value="RAN"/>
    <property type="match status" value="1"/>
</dbReference>
<protein>
    <recommendedName>
        <fullName evidence="4">Conserved oligomeric Golgi complex subunit 1</fullName>
    </recommendedName>
</protein>
<keyword evidence="8" id="KW-0333">Golgi apparatus</keyword>
<dbReference type="STRING" id="300112.A0A4S2KQ91"/>
<dbReference type="EMBL" id="QBLH01001405">
    <property type="protein sequence ID" value="TGZ51975.1"/>
    <property type="molecule type" value="Genomic_DNA"/>
</dbReference>
<evidence type="ECO:0000256" key="5">
    <source>
        <dbReference type="ARBA" id="ARBA00022448"/>
    </source>
</evidence>
<comment type="similarity">
    <text evidence="2">Belongs to the small GTPase superfamily. Rab family.</text>
</comment>
<dbReference type="InterPro" id="IPR027417">
    <property type="entry name" value="P-loop_NTPase"/>
</dbReference>
<evidence type="ECO:0000256" key="6">
    <source>
        <dbReference type="ARBA" id="ARBA00022741"/>
    </source>
</evidence>
<reference evidence="14 15" key="1">
    <citation type="journal article" date="2019" name="Philos. Trans. R. Soc. Lond., B, Biol. Sci.">
        <title>Ant behaviour and brain gene expression of defending hosts depend on the ecological success of the intruding social parasite.</title>
        <authorList>
            <person name="Kaur R."/>
            <person name="Stoldt M."/>
            <person name="Jongepier E."/>
            <person name="Feldmeyer B."/>
            <person name="Menzel F."/>
            <person name="Bornberg-Bauer E."/>
            <person name="Foitzik S."/>
        </authorList>
    </citation>
    <scope>NUCLEOTIDE SEQUENCE [LARGE SCALE GENOMIC DNA]</scope>
    <source>
        <tissue evidence="14">Whole body</tissue>
    </source>
</reference>
<dbReference type="PANTHER" id="PTHR31658">
    <property type="entry name" value="CONSERVED OLIGOMERIC GOLGI COMPLEX SUBUNIT 1"/>
    <property type="match status" value="1"/>
</dbReference>
<keyword evidence="5" id="KW-0813">Transport</keyword>
<evidence type="ECO:0000256" key="11">
    <source>
        <dbReference type="ARBA" id="ARBA00023288"/>
    </source>
</evidence>
<evidence type="ECO:0000256" key="8">
    <source>
        <dbReference type="ARBA" id="ARBA00023034"/>
    </source>
</evidence>
<evidence type="ECO:0000256" key="9">
    <source>
        <dbReference type="ARBA" id="ARBA00023134"/>
    </source>
</evidence>
<evidence type="ECO:0000313" key="15">
    <source>
        <dbReference type="Proteomes" id="UP000310200"/>
    </source>
</evidence>
<dbReference type="SMART" id="SM00175">
    <property type="entry name" value="RAB"/>
    <property type="match status" value="1"/>
</dbReference>
<evidence type="ECO:0000256" key="12">
    <source>
        <dbReference type="ARBA" id="ARBA00023289"/>
    </source>
</evidence>
<dbReference type="InterPro" id="IPR005225">
    <property type="entry name" value="Small_GTP-bd"/>
</dbReference>
<proteinExistence type="inferred from homology"/>
<dbReference type="PROSITE" id="PS51421">
    <property type="entry name" value="RAS"/>
    <property type="match status" value="1"/>
</dbReference>
<evidence type="ECO:0000256" key="13">
    <source>
        <dbReference type="SAM" id="MobiDB-lite"/>
    </source>
</evidence>
<evidence type="ECO:0000256" key="2">
    <source>
        <dbReference type="ARBA" id="ARBA00006270"/>
    </source>
</evidence>
<dbReference type="Proteomes" id="UP000310200">
    <property type="component" value="Unassembled WGS sequence"/>
</dbReference>